<dbReference type="PANTHER" id="PTHR21580:SF28">
    <property type="entry name" value="BOREALIN N-TERMINAL DOMAIN-CONTAINING PROTEIN-RELATED"/>
    <property type="match status" value="1"/>
</dbReference>
<dbReference type="PANTHER" id="PTHR21580">
    <property type="entry name" value="SHIPPO-1-RELATED"/>
    <property type="match status" value="1"/>
</dbReference>
<reference evidence="2 3" key="1">
    <citation type="submission" date="2014-06" db="EMBL/GenBank/DDBJ databases">
        <authorList>
            <person name="Swart Estienne"/>
        </authorList>
    </citation>
    <scope>NUCLEOTIDE SEQUENCE [LARGE SCALE GENOMIC DNA]</scope>
    <source>
        <strain evidence="2 3">130c</strain>
    </source>
</reference>
<protein>
    <submittedName>
        <fullName evidence="2">Uncharacterized protein</fullName>
    </submittedName>
</protein>
<evidence type="ECO:0000313" key="2">
    <source>
        <dbReference type="EMBL" id="CDW84887.1"/>
    </source>
</evidence>
<evidence type="ECO:0000313" key="3">
    <source>
        <dbReference type="Proteomes" id="UP000039865"/>
    </source>
</evidence>
<dbReference type="AlphaFoldDB" id="A0A078AUJ3"/>
<organism evidence="2 3">
    <name type="scientific">Stylonychia lemnae</name>
    <name type="common">Ciliate</name>
    <dbReference type="NCBI Taxonomy" id="5949"/>
    <lineage>
        <taxon>Eukaryota</taxon>
        <taxon>Sar</taxon>
        <taxon>Alveolata</taxon>
        <taxon>Ciliophora</taxon>
        <taxon>Intramacronucleata</taxon>
        <taxon>Spirotrichea</taxon>
        <taxon>Stichotrichia</taxon>
        <taxon>Sporadotrichida</taxon>
        <taxon>Oxytrichidae</taxon>
        <taxon>Stylonychinae</taxon>
        <taxon>Stylonychia</taxon>
    </lineage>
</organism>
<dbReference type="OrthoDB" id="406368at2759"/>
<accession>A0A078AUJ3</accession>
<feature type="compositionally biased region" description="Basic and acidic residues" evidence="1">
    <location>
        <begin position="173"/>
        <end position="184"/>
    </location>
</feature>
<gene>
    <name evidence="2" type="primary">Contig13073.g13941</name>
    <name evidence="2" type="ORF">STYLEM_13956</name>
</gene>
<dbReference type="EMBL" id="CCKQ01013242">
    <property type="protein sequence ID" value="CDW84887.1"/>
    <property type="molecule type" value="Genomic_DNA"/>
</dbReference>
<dbReference type="Pfam" id="PF07004">
    <property type="entry name" value="SHIPPO-rpt"/>
    <property type="match status" value="3"/>
</dbReference>
<feature type="region of interest" description="Disordered" evidence="1">
    <location>
        <begin position="167"/>
        <end position="192"/>
    </location>
</feature>
<dbReference type="InParanoid" id="A0A078AUJ3"/>
<evidence type="ECO:0000256" key="1">
    <source>
        <dbReference type="SAM" id="MobiDB-lite"/>
    </source>
</evidence>
<sequence>MQNRALAAASPINYSKSNCETFCYEKKDTKTNRATSLGYGRRFEGLILKTSAPSPQLYQMQSEFTNQPKSRAISFGISRDFFNKVYLKENPPRDINFPGPGHYRPDTSPTQKSAQKFSMRPKTANDSSFRNYSKGFPGPGTYEINKASDSKNGFVYQSKYKSPTGTVISKSGKRFDTSRQRHSMDIPGPGVYNPKLDLNKSGQYSYYKFKNSGAPLFGKARRHVNLDNSITRKITPGPGTYRIQSEFGYYDPTDTAANQSFNKSVNNGRTSSRRSNYN</sequence>
<name>A0A078AUJ3_STYLE</name>
<feature type="region of interest" description="Disordered" evidence="1">
    <location>
        <begin position="93"/>
        <end position="115"/>
    </location>
</feature>
<dbReference type="InterPro" id="IPR051291">
    <property type="entry name" value="CIMAP"/>
</dbReference>
<keyword evidence="3" id="KW-1185">Reference proteome</keyword>
<proteinExistence type="predicted"/>
<dbReference type="InterPro" id="IPR010736">
    <property type="entry name" value="SHIPPO-rpt"/>
</dbReference>
<dbReference type="Proteomes" id="UP000039865">
    <property type="component" value="Unassembled WGS sequence"/>
</dbReference>
<feature type="region of interest" description="Disordered" evidence="1">
    <location>
        <begin position="252"/>
        <end position="278"/>
    </location>
</feature>
<feature type="compositionally biased region" description="Polar residues" evidence="1">
    <location>
        <begin position="255"/>
        <end position="278"/>
    </location>
</feature>